<evidence type="ECO:0000256" key="1">
    <source>
        <dbReference type="SAM" id="MobiDB-lite"/>
    </source>
</evidence>
<proteinExistence type="predicted"/>
<feature type="region of interest" description="Disordered" evidence="1">
    <location>
        <begin position="1"/>
        <end position="31"/>
    </location>
</feature>
<accession>A0ABT5LIR8</accession>
<organism evidence="2 3">
    <name type="scientific">Xenorhabdus yunnanensis</name>
    <dbReference type="NCBI Taxonomy" id="3025878"/>
    <lineage>
        <taxon>Bacteria</taxon>
        <taxon>Pseudomonadati</taxon>
        <taxon>Pseudomonadota</taxon>
        <taxon>Gammaproteobacteria</taxon>
        <taxon>Enterobacterales</taxon>
        <taxon>Morganellaceae</taxon>
        <taxon>Xenorhabdus</taxon>
    </lineage>
</organism>
<protein>
    <submittedName>
        <fullName evidence="2">Uncharacterized protein</fullName>
    </submittedName>
</protein>
<gene>
    <name evidence="2" type="ORF">PSI23_10395</name>
</gene>
<evidence type="ECO:0000313" key="2">
    <source>
        <dbReference type="EMBL" id="MDC9589695.1"/>
    </source>
</evidence>
<feature type="compositionally biased region" description="Basic and acidic residues" evidence="1">
    <location>
        <begin position="20"/>
        <end position="31"/>
    </location>
</feature>
<dbReference type="EMBL" id="JAQRFI010000020">
    <property type="protein sequence ID" value="MDC9589695.1"/>
    <property type="molecule type" value="Genomic_DNA"/>
</dbReference>
<dbReference type="RefSeq" id="WP_273555012.1">
    <property type="nucleotide sequence ID" value="NZ_JAQRFI010000020.1"/>
</dbReference>
<reference evidence="2 3" key="1">
    <citation type="submission" date="2023-02" db="EMBL/GenBank/DDBJ databases">
        <title>Entomopathogenic bacteria.</title>
        <authorList>
            <person name="Machado R.A."/>
        </authorList>
    </citation>
    <scope>NUCLEOTIDE SEQUENCE [LARGE SCALE GENOMIC DNA]</scope>
    <source>
        <strain evidence="2 3">XENO-10</strain>
    </source>
</reference>
<comment type="caution">
    <text evidence="2">The sequence shown here is derived from an EMBL/GenBank/DDBJ whole genome shotgun (WGS) entry which is preliminary data.</text>
</comment>
<dbReference type="Proteomes" id="UP001217178">
    <property type="component" value="Unassembled WGS sequence"/>
</dbReference>
<evidence type="ECO:0000313" key="3">
    <source>
        <dbReference type="Proteomes" id="UP001217178"/>
    </source>
</evidence>
<keyword evidence="3" id="KW-1185">Reference proteome</keyword>
<sequence>MPVMQSDASHFPVMAEDSNGDSKIRTQGHERDHCESVVQFSFTPYSPYQKAHPVLSNAPAR</sequence>
<name>A0ABT5LIR8_9GAMM</name>